<name>A0A4Z0YM95_9PEZI</name>
<evidence type="ECO:0000313" key="3">
    <source>
        <dbReference type="Proteomes" id="UP000297716"/>
    </source>
</evidence>
<protein>
    <submittedName>
        <fullName evidence="2">Uncharacterized protein</fullName>
    </submittedName>
</protein>
<dbReference type="AlphaFoldDB" id="A0A4Z0YM95"/>
<organism evidence="2 3">
    <name type="scientific">Xylaria hypoxylon</name>
    <dbReference type="NCBI Taxonomy" id="37992"/>
    <lineage>
        <taxon>Eukaryota</taxon>
        <taxon>Fungi</taxon>
        <taxon>Dikarya</taxon>
        <taxon>Ascomycota</taxon>
        <taxon>Pezizomycotina</taxon>
        <taxon>Sordariomycetes</taxon>
        <taxon>Xylariomycetidae</taxon>
        <taxon>Xylariales</taxon>
        <taxon>Xylariaceae</taxon>
        <taxon>Xylaria</taxon>
    </lineage>
</organism>
<feature type="region of interest" description="Disordered" evidence="1">
    <location>
        <begin position="1"/>
        <end position="37"/>
    </location>
</feature>
<reference evidence="2 3" key="1">
    <citation type="submission" date="2019-03" db="EMBL/GenBank/DDBJ databases">
        <title>Draft genome sequence of Xylaria hypoxylon DSM 108379, a ubiquitous saprotrophic-parasitic fungi on hardwood.</title>
        <authorList>
            <person name="Buettner E."/>
            <person name="Leonhardt S."/>
            <person name="Gebauer A.M."/>
            <person name="Liers C."/>
            <person name="Hofrichter M."/>
            <person name="Kellner H."/>
        </authorList>
    </citation>
    <scope>NUCLEOTIDE SEQUENCE [LARGE SCALE GENOMIC DNA]</scope>
    <source>
        <strain evidence="2 3">DSM 108379</strain>
    </source>
</reference>
<evidence type="ECO:0000256" key="1">
    <source>
        <dbReference type="SAM" id="MobiDB-lite"/>
    </source>
</evidence>
<comment type="caution">
    <text evidence="2">The sequence shown here is derived from an EMBL/GenBank/DDBJ whole genome shotgun (WGS) entry which is preliminary data.</text>
</comment>
<sequence length="77" mass="7969">MKNTSRAQSTKTAPQKGLFDFSDPDSGLGGSRPGHTTNACSVIIATALPPDVTNHPRTPYAGLRASVTELENGGGED</sequence>
<dbReference type="Proteomes" id="UP000297716">
    <property type="component" value="Unassembled WGS sequence"/>
</dbReference>
<feature type="region of interest" description="Disordered" evidence="1">
    <location>
        <begin position="49"/>
        <end position="77"/>
    </location>
</feature>
<dbReference type="EMBL" id="SKBN01000350">
    <property type="protein sequence ID" value="TGJ78776.1"/>
    <property type="molecule type" value="Genomic_DNA"/>
</dbReference>
<feature type="compositionally biased region" description="Polar residues" evidence="1">
    <location>
        <begin position="1"/>
        <end position="13"/>
    </location>
</feature>
<evidence type="ECO:0000313" key="2">
    <source>
        <dbReference type="EMBL" id="TGJ78776.1"/>
    </source>
</evidence>
<proteinExistence type="predicted"/>
<keyword evidence="3" id="KW-1185">Reference proteome</keyword>
<accession>A0A4Z0YM95</accession>
<gene>
    <name evidence="2" type="ORF">E0Z10_g9989</name>
</gene>